<feature type="transmembrane region" description="Helical" evidence="9">
    <location>
        <begin position="162"/>
        <end position="182"/>
    </location>
</feature>
<dbReference type="InterPro" id="IPR058533">
    <property type="entry name" value="Cation_efflux_TM"/>
</dbReference>
<dbReference type="OrthoDB" id="9806522at2"/>
<keyword evidence="4" id="KW-0408">Iron</keyword>
<comment type="subcellular location">
    <subcellularLocation>
        <location evidence="1">Membrane</location>
        <topology evidence="1">Multi-pass membrane protein</topology>
    </subcellularLocation>
</comment>
<dbReference type="GO" id="GO:0016020">
    <property type="term" value="C:membrane"/>
    <property type="evidence" value="ECO:0007669"/>
    <property type="project" value="UniProtKB-SubCell"/>
</dbReference>
<keyword evidence="6" id="KW-0406">Ion transport</keyword>
<dbReference type="InterPro" id="IPR036837">
    <property type="entry name" value="Cation_efflux_CTD_sf"/>
</dbReference>
<evidence type="ECO:0000256" key="2">
    <source>
        <dbReference type="ARBA" id="ARBA00010212"/>
    </source>
</evidence>
<keyword evidence="6" id="KW-0862">Zinc</keyword>
<feature type="transmembrane region" description="Helical" evidence="9">
    <location>
        <begin position="115"/>
        <end position="135"/>
    </location>
</feature>
<evidence type="ECO:0000256" key="7">
    <source>
        <dbReference type="ARBA" id="ARBA00022989"/>
    </source>
</evidence>
<dbReference type="InterPro" id="IPR027470">
    <property type="entry name" value="Cation_efflux_CTD"/>
</dbReference>
<keyword evidence="8 9" id="KW-0472">Membrane</keyword>
<keyword evidence="3" id="KW-0813">Transport</keyword>
<dbReference type="EMBL" id="MDTQ01000001">
    <property type="protein sequence ID" value="ODC03648.1"/>
    <property type="molecule type" value="Genomic_DNA"/>
</dbReference>
<keyword evidence="5 9" id="KW-0812">Transmembrane</keyword>
<evidence type="ECO:0000256" key="3">
    <source>
        <dbReference type="ARBA" id="ARBA00022448"/>
    </source>
</evidence>
<evidence type="ECO:0000256" key="9">
    <source>
        <dbReference type="SAM" id="Phobius"/>
    </source>
</evidence>
<dbReference type="AlphaFoldDB" id="A0A1E2V9G5"/>
<evidence type="ECO:0000256" key="5">
    <source>
        <dbReference type="ARBA" id="ARBA00022692"/>
    </source>
</evidence>
<dbReference type="FunFam" id="1.20.1510.10:FF:000006">
    <property type="entry name" value="Divalent cation efflux transporter"/>
    <property type="match status" value="1"/>
</dbReference>
<feature type="transmembrane region" description="Helical" evidence="9">
    <location>
        <begin position="85"/>
        <end position="103"/>
    </location>
</feature>
<dbReference type="SUPFAM" id="SSF161111">
    <property type="entry name" value="Cation efflux protein transmembrane domain-like"/>
    <property type="match status" value="1"/>
</dbReference>
<dbReference type="NCBIfam" id="TIGR01297">
    <property type="entry name" value="CDF"/>
    <property type="match status" value="1"/>
</dbReference>
<evidence type="ECO:0000256" key="1">
    <source>
        <dbReference type="ARBA" id="ARBA00004141"/>
    </source>
</evidence>
<comment type="caution">
    <text evidence="12">The sequence shown here is derived from an EMBL/GenBank/DDBJ whole genome shotgun (WGS) entry which is preliminary data.</text>
</comment>
<dbReference type="InterPro" id="IPR027469">
    <property type="entry name" value="Cation_efflux_TMD_sf"/>
</dbReference>
<organism evidence="12 13">
    <name type="scientific">Terasakiispira papahanaumokuakeensis</name>
    <dbReference type="NCBI Taxonomy" id="197479"/>
    <lineage>
        <taxon>Bacteria</taxon>
        <taxon>Pseudomonadati</taxon>
        <taxon>Pseudomonadota</taxon>
        <taxon>Gammaproteobacteria</taxon>
        <taxon>Oceanospirillales</taxon>
        <taxon>Terasakiispira</taxon>
    </lineage>
</organism>
<accession>A0A1E2V9G5</accession>
<dbReference type="InterPro" id="IPR050291">
    <property type="entry name" value="CDF_Transporter"/>
</dbReference>
<keyword evidence="4" id="KW-0410">Iron transport</keyword>
<dbReference type="GO" id="GO:0006829">
    <property type="term" value="P:zinc ion transport"/>
    <property type="evidence" value="ECO:0007669"/>
    <property type="project" value="UniProtKB-KW"/>
</dbReference>
<evidence type="ECO:0000256" key="8">
    <source>
        <dbReference type="ARBA" id="ARBA00023136"/>
    </source>
</evidence>
<dbReference type="RefSeq" id="WP_068998064.1">
    <property type="nucleotide sequence ID" value="NZ_MDTQ01000001.1"/>
</dbReference>
<gene>
    <name evidence="12" type="ORF">BFW38_08915</name>
</gene>
<sequence length="386" mass="42788">MNQSDPKVEAQTARNVTLVGAALDSVLGLIKIVIGLVANSQALIADGIHSLSDLLTDGLVLAANYVARQRPDQNHPYGHDRFETLGTMLLGTLLVAVAGGLIWDSIGRLGQHHQLEAGAIAISVAIFSVLSKEWIYRYTLKVAEKLNSPLLKANAWHSRSDALSSVVVLIALVGNMLGYPWFDQVGTLVIGGMVAHMGASLVWGSLRELVDTALPEADTQAIREQAMQIEGIRGVHRLRTRTMSGRTLLDIHLQVEPHISVSEGHEIGVWVSHQLRSQFDDITDVTFHIDPEDDTETDSPDPTRMRPLRPEVMTLLQARWSSDQIWSGIERTTLHYINERIDVDLFYSRTHLTCEEIEEVQQRLQQAVHDLPWLGQIKVWVGAPNA</sequence>
<keyword evidence="6" id="KW-0864">Zinc transport</keyword>
<dbReference type="Gene3D" id="1.20.1510.10">
    <property type="entry name" value="Cation efflux protein transmembrane domain"/>
    <property type="match status" value="1"/>
</dbReference>
<evidence type="ECO:0000259" key="10">
    <source>
        <dbReference type="Pfam" id="PF01545"/>
    </source>
</evidence>
<evidence type="ECO:0000259" key="11">
    <source>
        <dbReference type="Pfam" id="PF16916"/>
    </source>
</evidence>
<dbReference type="Gene3D" id="3.30.70.1350">
    <property type="entry name" value="Cation efflux protein, cytoplasmic domain"/>
    <property type="match status" value="1"/>
</dbReference>
<dbReference type="GO" id="GO:0006826">
    <property type="term" value="P:iron ion transport"/>
    <property type="evidence" value="ECO:0007669"/>
    <property type="project" value="UniProtKB-KW"/>
</dbReference>
<name>A0A1E2V9G5_9GAMM</name>
<proteinExistence type="inferred from homology"/>
<protein>
    <submittedName>
        <fullName evidence="12">Uncharacterized protein</fullName>
    </submittedName>
</protein>
<dbReference type="Proteomes" id="UP000094291">
    <property type="component" value="Unassembled WGS sequence"/>
</dbReference>
<dbReference type="Pfam" id="PF01545">
    <property type="entry name" value="Cation_efflux"/>
    <property type="match status" value="1"/>
</dbReference>
<dbReference type="Pfam" id="PF16916">
    <property type="entry name" value="ZT_dimer"/>
    <property type="match status" value="1"/>
</dbReference>
<reference evidence="12 13" key="1">
    <citation type="submission" date="2016-08" db="EMBL/GenBank/DDBJ databases">
        <authorList>
            <person name="Seilhamer J.J."/>
        </authorList>
    </citation>
    <scope>NUCLEOTIDE SEQUENCE [LARGE SCALE GENOMIC DNA]</scope>
    <source>
        <strain evidence="12 13">PH27A</strain>
    </source>
</reference>
<evidence type="ECO:0000313" key="13">
    <source>
        <dbReference type="Proteomes" id="UP000094291"/>
    </source>
</evidence>
<dbReference type="InterPro" id="IPR002524">
    <property type="entry name" value="Cation_efflux"/>
</dbReference>
<dbReference type="SUPFAM" id="SSF160240">
    <property type="entry name" value="Cation efflux protein cytoplasmic domain-like"/>
    <property type="match status" value="1"/>
</dbReference>
<comment type="similarity">
    <text evidence="2">Belongs to the cation diffusion facilitator (CDF) transporter (TC 2.A.4) family. FieF subfamily.</text>
</comment>
<dbReference type="STRING" id="197479.BFW38_08915"/>
<keyword evidence="7 9" id="KW-1133">Transmembrane helix</keyword>
<dbReference type="PANTHER" id="PTHR43840">
    <property type="entry name" value="MITOCHONDRIAL METAL TRANSPORTER 1-RELATED"/>
    <property type="match status" value="1"/>
</dbReference>
<feature type="domain" description="Cation efflux protein transmembrane" evidence="10">
    <location>
        <begin position="18"/>
        <end position="210"/>
    </location>
</feature>
<evidence type="ECO:0000313" key="12">
    <source>
        <dbReference type="EMBL" id="ODC03648.1"/>
    </source>
</evidence>
<evidence type="ECO:0000256" key="4">
    <source>
        <dbReference type="ARBA" id="ARBA00022496"/>
    </source>
</evidence>
<evidence type="ECO:0000256" key="6">
    <source>
        <dbReference type="ARBA" id="ARBA00022906"/>
    </source>
</evidence>
<dbReference type="PANTHER" id="PTHR43840:SF15">
    <property type="entry name" value="MITOCHONDRIAL METAL TRANSPORTER 1-RELATED"/>
    <property type="match status" value="1"/>
</dbReference>
<keyword evidence="13" id="KW-1185">Reference proteome</keyword>
<dbReference type="GO" id="GO:0008324">
    <property type="term" value="F:monoatomic cation transmembrane transporter activity"/>
    <property type="evidence" value="ECO:0007669"/>
    <property type="project" value="InterPro"/>
</dbReference>
<feature type="domain" description="Cation efflux protein cytoplasmic" evidence="11">
    <location>
        <begin position="214"/>
        <end position="292"/>
    </location>
</feature>